<evidence type="ECO:0000313" key="5">
    <source>
        <dbReference type="Proteomes" id="UP000287352"/>
    </source>
</evidence>
<dbReference type="Gene3D" id="3.30.559.10">
    <property type="entry name" value="Chloramphenicol acetyltransferase-like domain"/>
    <property type="match status" value="2"/>
</dbReference>
<dbReference type="Pfam" id="PF00550">
    <property type="entry name" value="PP-binding"/>
    <property type="match status" value="1"/>
</dbReference>
<accession>A0A402A9V7</accession>
<dbReference type="Pfam" id="PF13193">
    <property type="entry name" value="AMP-binding_C"/>
    <property type="match status" value="1"/>
</dbReference>
<evidence type="ECO:0000313" key="4">
    <source>
        <dbReference type="EMBL" id="GCE15735.1"/>
    </source>
</evidence>
<dbReference type="Pfam" id="PF00501">
    <property type="entry name" value="AMP-binding"/>
    <property type="match status" value="1"/>
</dbReference>
<dbReference type="OrthoDB" id="9757538at2"/>
<dbReference type="InterPro" id="IPR009081">
    <property type="entry name" value="PP-bd_ACP"/>
</dbReference>
<dbReference type="Gene3D" id="3.30.300.30">
    <property type="match status" value="1"/>
</dbReference>
<dbReference type="GO" id="GO:0017000">
    <property type="term" value="P:antibiotic biosynthetic process"/>
    <property type="evidence" value="ECO:0007669"/>
    <property type="project" value="UniProtKB-KW"/>
</dbReference>
<dbReference type="GO" id="GO:0003824">
    <property type="term" value="F:catalytic activity"/>
    <property type="evidence" value="ECO:0007669"/>
    <property type="project" value="InterPro"/>
</dbReference>
<keyword evidence="5" id="KW-1185">Reference proteome</keyword>
<dbReference type="FunFam" id="3.40.50.980:FF:000001">
    <property type="entry name" value="Non-ribosomal peptide synthetase"/>
    <property type="match status" value="1"/>
</dbReference>
<dbReference type="Gene3D" id="3.40.50.980">
    <property type="match status" value="2"/>
</dbReference>
<dbReference type="PANTHER" id="PTHR45398:SF1">
    <property type="entry name" value="ENZYME, PUTATIVE (JCVI)-RELATED"/>
    <property type="match status" value="1"/>
</dbReference>
<proteinExistence type="predicted"/>
<dbReference type="InterPro" id="IPR001242">
    <property type="entry name" value="Condensation_dom"/>
</dbReference>
<dbReference type="InterPro" id="IPR025110">
    <property type="entry name" value="AMP-bd_C"/>
</dbReference>
<evidence type="ECO:0000256" key="2">
    <source>
        <dbReference type="ARBA" id="ARBA00023194"/>
    </source>
</evidence>
<dbReference type="InterPro" id="IPR020845">
    <property type="entry name" value="AMP-binding_CS"/>
</dbReference>
<comment type="cofactor">
    <cofactor evidence="1">
        <name>pantetheine 4'-phosphate</name>
        <dbReference type="ChEBI" id="CHEBI:47942"/>
    </cofactor>
</comment>
<keyword evidence="2" id="KW-0045">Antibiotic biosynthesis</keyword>
<evidence type="ECO:0000256" key="1">
    <source>
        <dbReference type="ARBA" id="ARBA00001957"/>
    </source>
</evidence>
<sequence>MGEHGELFPLSHPQRRIWYIEELYPHTCIHSLGGFARINGLLDMKLLEKAIHAFIIRNAALSHQFTIVNGEPFQYINYDRPAPLRLHDFQRYKDPEASLQAYFQQELATPFELVEHPLYSFSLVIINDHTCGYIVKLHHIVTDGWSGNVMTDEISSLYEQFLIDPDFEVQPDYSYRQSIEDEERYLTSERFEKDQKFWLQIFGSLPETFLAPTSNDLSAIRKPFLIDVERTTALRELSQQKKWSINTIFVAALMISIHKLYQQEDVIIGIPTLNRRGAREKRIFGMFAGTMPFRKSISEEHSIAEIVASINTELMKCFFHQKYPYNLLIQNLDIGSERVNTLFQMSMNYYNTKFANTIAGCVIDNFEWFSGMQIYALQMVVKDWLGQGTLQGFIDYKQKDYTEAQIDRMIAWFLSFIDLVHSQSDTKIKDIATPLLEEKAVDTYSDQNASEYPRNQPIQHIFEEQVERTPSAVALIYEQQQMTYAELNRRSNQLAYMLRSRGVTRESVVGLLSGHTPELLISIWAIIKAGGAYLPIDPEYPLERIHYMLSNSGALLLLTDRDINLDASYTGEVIRLQSLDLQHLPDENLPTINEANDLVYIIYTSGSTGQPKGIMIEHQSLMNYIWWAKSLYLQTQTESVALYSPIAFDLTITSIFMPLINGNSIVIYPPDSTEFVLQRIIRDNRCAVIKATPAHLALIDAEPVADSCIRCFIVGGEDLRTNTAHALWQKFGGKIRIFNEYGPTETTVGCMIHEYNVEQDTGSSVPIGHAINNMQIYLLTEQLQPASEGMVAELFVSGDGVARGYLNRDDLTAERFLINPLNPEKRMYRTGDLARYQNGQVEYLGRTDDQVKIQGYRIELSEIESQLLKHTAVKQAVVLVKIAPTGQKYLVAFVQLHMPFPTLHLKRFLTQSLPTFMVPTLIIEQQQFPLSQNGKIDRSALAQLDREMIVQQEKRVDPALERALLDIVADILQTDHVSLQSNVYFLGADSVKAIQIASRLTALGYQVRARDILTYPVLQELALMLEEETAHERHEQPPCVGMTPSTPIMTWFQRQHFADPNYWHQSVCVELHARLTPQAIQNALQTLVHHHDALRLNYDAEQESFFYNASYLAEDLQVLDILDVPEDATPETLQSQYVAFKSRLNLQSGLLFRALFVRTAHRDDRLLLVAHHAIVDGISWRILLEDIQTLLMATQRGDYATLPTKTTSVQRWAWALQDYADRMNAAELQYWQQATTAWTMVPTDYEESEGMGSHRHQKSLSVTLSQEESLLLLTGSYAAQINEVLVASLAMTLAQLLHQDDITLELEAHGREDLFEDIAVSRTVGWFTSMFPLTLRVASTEPAIVLPAIQQQLHAVPHKGIGFGILAYGANRIEAPAAPGIRFNYLGEVDNGINQDLFHLHREETGLDRGPTNALTCGVEIIAMVYDKIVQVEFIYSSTKYKESTIQVLAESFCEQLKTMIAECCQSEASALLSDNAFPLSEEELSFLLTD</sequence>
<dbReference type="PROSITE" id="PS00455">
    <property type="entry name" value="AMP_BINDING"/>
    <property type="match status" value="1"/>
</dbReference>
<organism evidence="4 5">
    <name type="scientific">Tengunoibacter tsumagoiensis</name>
    <dbReference type="NCBI Taxonomy" id="2014871"/>
    <lineage>
        <taxon>Bacteria</taxon>
        <taxon>Bacillati</taxon>
        <taxon>Chloroflexota</taxon>
        <taxon>Ktedonobacteria</taxon>
        <taxon>Ktedonobacterales</taxon>
        <taxon>Dictyobacteraceae</taxon>
        <taxon>Tengunoibacter</taxon>
    </lineage>
</organism>
<feature type="domain" description="Carrier" evidence="3">
    <location>
        <begin position="955"/>
        <end position="1029"/>
    </location>
</feature>
<dbReference type="PANTHER" id="PTHR45398">
    <property type="match status" value="1"/>
</dbReference>
<dbReference type="InterPro" id="IPR023213">
    <property type="entry name" value="CAT-like_dom_sf"/>
</dbReference>
<dbReference type="SUPFAM" id="SSF47336">
    <property type="entry name" value="ACP-like"/>
    <property type="match status" value="1"/>
</dbReference>
<protein>
    <recommendedName>
        <fullName evidence="3">Carrier domain-containing protein</fullName>
    </recommendedName>
</protein>
<dbReference type="Pfam" id="PF00668">
    <property type="entry name" value="Condensation"/>
    <property type="match status" value="2"/>
</dbReference>
<name>A0A402A9V7_9CHLR</name>
<dbReference type="Gene3D" id="2.30.38.10">
    <property type="entry name" value="Luciferase, Domain 3"/>
    <property type="match status" value="1"/>
</dbReference>
<dbReference type="NCBIfam" id="TIGR01720">
    <property type="entry name" value="NRPS-para261"/>
    <property type="match status" value="1"/>
</dbReference>
<dbReference type="InterPro" id="IPR036736">
    <property type="entry name" value="ACP-like_sf"/>
</dbReference>
<dbReference type="InterPro" id="IPR045851">
    <property type="entry name" value="AMP-bd_C_sf"/>
</dbReference>
<dbReference type="InterPro" id="IPR010060">
    <property type="entry name" value="NRPS_synth"/>
</dbReference>
<dbReference type="Gene3D" id="3.30.559.30">
    <property type="entry name" value="Nonribosomal peptide synthetase, condensation domain"/>
    <property type="match status" value="2"/>
</dbReference>
<dbReference type="RefSeq" id="WP_126583157.1">
    <property type="nucleotide sequence ID" value="NZ_BIFR01000002.1"/>
</dbReference>
<dbReference type="InterPro" id="IPR000873">
    <property type="entry name" value="AMP-dep_synth/lig_dom"/>
</dbReference>
<dbReference type="PROSITE" id="PS50075">
    <property type="entry name" value="CARRIER"/>
    <property type="match status" value="1"/>
</dbReference>
<dbReference type="EMBL" id="BIFR01000002">
    <property type="protein sequence ID" value="GCE15735.1"/>
    <property type="molecule type" value="Genomic_DNA"/>
</dbReference>
<dbReference type="GO" id="GO:0008610">
    <property type="term" value="P:lipid biosynthetic process"/>
    <property type="evidence" value="ECO:0007669"/>
    <property type="project" value="UniProtKB-ARBA"/>
</dbReference>
<dbReference type="SUPFAM" id="SSF56801">
    <property type="entry name" value="Acetyl-CoA synthetase-like"/>
    <property type="match status" value="1"/>
</dbReference>
<comment type="caution">
    <text evidence="4">The sequence shown here is derived from an EMBL/GenBank/DDBJ whole genome shotgun (WGS) entry which is preliminary data.</text>
</comment>
<reference evidence="5" key="1">
    <citation type="submission" date="2018-12" db="EMBL/GenBank/DDBJ databases">
        <title>Tengunoibacter tsumagoiensis gen. nov., sp. nov., Dictyobacter kobayashii sp. nov., D. alpinus sp. nov., and D. joshuensis sp. nov. and description of Dictyobacteraceae fam. nov. within the order Ktedonobacterales isolated from Tengu-no-mugimeshi.</title>
        <authorList>
            <person name="Wang C.M."/>
            <person name="Zheng Y."/>
            <person name="Sakai Y."/>
            <person name="Toyoda A."/>
            <person name="Minakuchi Y."/>
            <person name="Abe K."/>
            <person name="Yokota A."/>
            <person name="Yabe S."/>
        </authorList>
    </citation>
    <scope>NUCLEOTIDE SEQUENCE [LARGE SCALE GENOMIC DNA]</scope>
    <source>
        <strain evidence="5">Uno3</strain>
    </source>
</reference>
<dbReference type="InterPro" id="IPR010071">
    <property type="entry name" value="AA_adenyl_dom"/>
</dbReference>
<dbReference type="Gene3D" id="1.10.1200.10">
    <property type="entry name" value="ACP-like"/>
    <property type="match status" value="1"/>
</dbReference>
<evidence type="ECO:0000259" key="3">
    <source>
        <dbReference type="PROSITE" id="PS50075"/>
    </source>
</evidence>
<dbReference type="SUPFAM" id="SSF52777">
    <property type="entry name" value="CoA-dependent acyltransferases"/>
    <property type="match status" value="4"/>
</dbReference>
<gene>
    <name evidence="4" type="ORF">KTT_55940</name>
</gene>
<dbReference type="NCBIfam" id="TIGR01733">
    <property type="entry name" value="AA-adenyl-dom"/>
    <property type="match status" value="1"/>
</dbReference>
<dbReference type="Proteomes" id="UP000287352">
    <property type="component" value="Unassembled WGS sequence"/>
</dbReference>